<protein>
    <recommendedName>
        <fullName evidence="1">G domain-containing protein</fullName>
    </recommendedName>
</protein>
<sequence length="226" mass="24946">MAENFGAIGVWALFSLNNDDIKYILSSRKNETLVIQIAKFIEGTFSESIARKRHDVEPTSYNAKLQFLLELGLNRTITCSNDYISYSLERELVSICKEQGISTSTSVGSVIDNWSTRFKDTGLALVPDAYRPLLARWLIWSLNIHQLREGLASYTTVGVIGLVNSGKSTLVNKVFNVETVQGTSQGARTTVPFIYNLDSSVEGLSIIDFPGVDDRDESIGGLAKLL</sequence>
<dbReference type="GO" id="GO:0005525">
    <property type="term" value="F:GTP binding"/>
    <property type="evidence" value="ECO:0007669"/>
    <property type="project" value="InterPro"/>
</dbReference>
<organism evidence="2">
    <name type="scientific">Amphimedon queenslandica</name>
    <name type="common">Sponge</name>
    <dbReference type="NCBI Taxonomy" id="400682"/>
    <lineage>
        <taxon>Eukaryota</taxon>
        <taxon>Metazoa</taxon>
        <taxon>Porifera</taxon>
        <taxon>Demospongiae</taxon>
        <taxon>Heteroscleromorpha</taxon>
        <taxon>Haplosclerida</taxon>
        <taxon>Niphatidae</taxon>
        <taxon>Amphimedon</taxon>
    </lineage>
</organism>
<name>A0A1X7SF77_AMPQE</name>
<evidence type="ECO:0000259" key="1">
    <source>
        <dbReference type="Pfam" id="PF01926"/>
    </source>
</evidence>
<accession>A0A1X7SF77</accession>
<dbReference type="Gene3D" id="3.40.50.300">
    <property type="entry name" value="P-loop containing nucleotide triphosphate hydrolases"/>
    <property type="match status" value="1"/>
</dbReference>
<reference evidence="2" key="1">
    <citation type="submission" date="2017-05" db="UniProtKB">
        <authorList>
            <consortium name="EnsemblMetazoa"/>
        </authorList>
    </citation>
    <scope>IDENTIFICATION</scope>
</reference>
<dbReference type="EnsemblMetazoa" id="Aqu2.1.00712_001">
    <property type="protein sequence ID" value="Aqu2.1.00712_001"/>
    <property type="gene ID" value="Aqu2.1.00712"/>
</dbReference>
<dbReference type="Pfam" id="PF01926">
    <property type="entry name" value="MMR_HSR1"/>
    <property type="match status" value="1"/>
</dbReference>
<dbReference type="OrthoDB" id="10067127at2759"/>
<dbReference type="CDD" id="cd00882">
    <property type="entry name" value="Ras_like_GTPase"/>
    <property type="match status" value="1"/>
</dbReference>
<dbReference type="InterPro" id="IPR006073">
    <property type="entry name" value="GTP-bd"/>
</dbReference>
<dbReference type="InParanoid" id="A0A1X7SF77"/>
<dbReference type="SUPFAM" id="SSF52540">
    <property type="entry name" value="P-loop containing nucleoside triphosphate hydrolases"/>
    <property type="match status" value="1"/>
</dbReference>
<evidence type="ECO:0000313" key="2">
    <source>
        <dbReference type="EnsemblMetazoa" id="Aqu2.1.00712_001"/>
    </source>
</evidence>
<dbReference type="InterPro" id="IPR027417">
    <property type="entry name" value="P-loop_NTPase"/>
</dbReference>
<feature type="domain" description="G" evidence="1">
    <location>
        <begin position="156"/>
        <end position="214"/>
    </location>
</feature>
<dbReference type="AlphaFoldDB" id="A0A1X7SF77"/>
<proteinExistence type="predicted"/>